<gene>
    <name evidence="2" type="ORF">CEUSTIGMA_g5206.t1</name>
</gene>
<keyword evidence="3" id="KW-1185">Reference proteome</keyword>
<sequence>MSTFVKRSLGSLRNFGSIITSELSANPSASTSSEHVFKQFRLLHTSSVPPPHNPRPFRLPPLRSGEMVDASVASARNVIEIGYALEGLRFFLPSTISATLQRISELRSQPQANSLHPMLVMRGRRTHWGTRRHAKWQNGLPPESRESGKDPEASAQRLWTTTLTHAHMHLHAFNPLQLCRVLYLLTKTTGLSNPVPDLVPRIVDILGYKNGKVLIHGGIASVLLLVQSLPTDRSYSFNGLEEAQLVKTWKAAATAAVTLKLQASADERATLITCFEPASALVGADAVFKNDVDKLSQE</sequence>
<organism evidence="2 3">
    <name type="scientific">Chlamydomonas eustigma</name>
    <dbReference type="NCBI Taxonomy" id="1157962"/>
    <lineage>
        <taxon>Eukaryota</taxon>
        <taxon>Viridiplantae</taxon>
        <taxon>Chlorophyta</taxon>
        <taxon>core chlorophytes</taxon>
        <taxon>Chlorophyceae</taxon>
        <taxon>CS clade</taxon>
        <taxon>Chlamydomonadales</taxon>
        <taxon>Chlamydomonadaceae</taxon>
        <taxon>Chlamydomonas</taxon>
    </lineage>
</organism>
<comment type="caution">
    <text evidence="2">The sequence shown here is derived from an EMBL/GenBank/DDBJ whole genome shotgun (WGS) entry which is preliminary data.</text>
</comment>
<feature type="region of interest" description="Disordered" evidence="1">
    <location>
        <begin position="131"/>
        <end position="153"/>
    </location>
</feature>
<dbReference type="EMBL" id="BEGY01000027">
    <property type="protein sequence ID" value="GAX77763.1"/>
    <property type="molecule type" value="Genomic_DNA"/>
</dbReference>
<protein>
    <submittedName>
        <fullName evidence="2">Uncharacterized protein</fullName>
    </submittedName>
</protein>
<proteinExistence type="predicted"/>
<reference evidence="2 3" key="1">
    <citation type="submission" date="2017-08" db="EMBL/GenBank/DDBJ databases">
        <title>Acidophilic green algal genome provides insights into adaptation to an acidic environment.</title>
        <authorList>
            <person name="Hirooka S."/>
            <person name="Hirose Y."/>
            <person name="Kanesaki Y."/>
            <person name="Higuchi S."/>
            <person name="Fujiwara T."/>
            <person name="Onuma R."/>
            <person name="Era A."/>
            <person name="Ohbayashi R."/>
            <person name="Uzuka A."/>
            <person name="Nozaki H."/>
            <person name="Yoshikawa H."/>
            <person name="Miyagishima S.Y."/>
        </authorList>
    </citation>
    <scope>NUCLEOTIDE SEQUENCE [LARGE SCALE GENOMIC DNA]</scope>
    <source>
        <strain evidence="2 3">NIES-2499</strain>
    </source>
</reference>
<name>A0A250X3V9_9CHLO</name>
<dbReference type="AlphaFoldDB" id="A0A250X3V9"/>
<accession>A0A250X3V9</accession>
<feature type="compositionally biased region" description="Basic and acidic residues" evidence="1">
    <location>
        <begin position="143"/>
        <end position="152"/>
    </location>
</feature>
<evidence type="ECO:0000313" key="3">
    <source>
        <dbReference type="Proteomes" id="UP000232323"/>
    </source>
</evidence>
<evidence type="ECO:0000256" key="1">
    <source>
        <dbReference type="SAM" id="MobiDB-lite"/>
    </source>
</evidence>
<dbReference type="Proteomes" id="UP000232323">
    <property type="component" value="Unassembled WGS sequence"/>
</dbReference>
<evidence type="ECO:0000313" key="2">
    <source>
        <dbReference type="EMBL" id="GAX77763.1"/>
    </source>
</evidence>